<dbReference type="EMBL" id="JARGDH010000001">
    <property type="protein sequence ID" value="KAL0281296.1"/>
    <property type="molecule type" value="Genomic_DNA"/>
</dbReference>
<accession>A0AAW2IGU9</accession>
<sequence length="222" mass="25002">MSGIKEMAANFYEFLTNLQLGQNAAPAWEDTLRRDLSRLSLERAPPAEPQASPSLWKQQKPRQIRGKHGKEMNDSQGPPVPGVGVTITSNQDVASLWPLGFQKPTPVTPRQKKKGNFISDQRKPMVCNFCRNNREVREIYLTHYLHDPVTKVLSCPVLRKHVCELCGATGDYAHTLKYCRINRARGGLLGNLPHMLHKMSTTNSAGKVRRNKPKHNPFGTQI</sequence>
<evidence type="ECO:0000256" key="1">
    <source>
        <dbReference type="ARBA" id="ARBA00004496"/>
    </source>
</evidence>
<organism evidence="11">
    <name type="scientific">Menopon gallinae</name>
    <name type="common">poultry shaft louse</name>
    <dbReference type="NCBI Taxonomy" id="328185"/>
    <lineage>
        <taxon>Eukaryota</taxon>
        <taxon>Metazoa</taxon>
        <taxon>Ecdysozoa</taxon>
        <taxon>Arthropoda</taxon>
        <taxon>Hexapoda</taxon>
        <taxon>Insecta</taxon>
        <taxon>Pterygota</taxon>
        <taxon>Neoptera</taxon>
        <taxon>Paraneoptera</taxon>
        <taxon>Psocodea</taxon>
        <taxon>Troctomorpha</taxon>
        <taxon>Phthiraptera</taxon>
        <taxon>Amblycera</taxon>
        <taxon>Menoponidae</taxon>
        <taxon>Menopon</taxon>
    </lineage>
</organism>
<reference evidence="11" key="1">
    <citation type="journal article" date="2024" name="Gigascience">
        <title>Chromosome-level genome of the poultry shaft louse Menopon gallinae provides insight into the host-switching and adaptive evolution of parasitic lice.</title>
        <authorList>
            <person name="Xu Y."/>
            <person name="Ma L."/>
            <person name="Liu S."/>
            <person name="Liang Y."/>
            <person name="Liu Q."/>
            <person name="He Z."/>
            <person name="Tian L."/>
            <person name="Duan Y."/>
            <person name="Cai W."/>
            <person name="Li H."/>
            <person name="Song F."/>
        </authorList>
    </citation>
    <scope>NUCLEOTIDE SEQUENCE</scope>
    <source>
        <strain evidence="11">Cailab_2023a</strain>
    </source>
</reference>
<evidence type="ECO:0000313" key="11">
    <source>
        <dbReference type="EMBL" id="KAL0281296.1"/>
    </source>
</evidence>
<comment type="subcellular location">
    <subcellularLocation>
        <location evidence="1">Cytoplasm</location>
    </subcellularLocation>
</comment>
<keyword evidence="2" id="KW-0963">Cytoplasm</keyword>
<dbReference type="InterPro" id="IPR024161">
    <property type="entry name" value="Znf_nanos-typ"/>
</dbReference>
<evidence type="ECO:0000256" key="3">
    <source>
        <dbReference type="ARBA" id="ARBA00022723"/>
    </source>
</evidence>
<dbReference type="AlphaFoldDB" id="A0AAW2IGU9"/>
<dbReference type="GO" id="GO:0003723">
    <property type="term" value="F:RNA binding"/>
    <property type="evidence" value="ECO:0007669"/>
    <property type="project" value="UniProtKB-UniRule"/>
</dbReference>
<comment type="caution">
    <text evidence="11">The sequence shown here is derived from an EMBL/GenBank/DDBJ whole genome shotgun (WGS) entry which is preliminary data.</text>
</comment>
<keyword evidence="7 8" id="KW-0694">RNA-binding</keyword>
<dbReference type="Gene3D" id="4.10.60.30">
    <property type="entry name" value="Nanos, RNA-binding domain"/>
    <property type="match status" value="1"/>
</dbReference>
<dbReference type="PANTHER" id="PTHR12887">
    <property type="entry name" value="NANOS PROTEIN"/>
    <property type="match status" value="1"/>
</dbReference>
<dbReference type="GO" id="GO:0006417">
    <property type="term" value="P:regulation of translation"/>
    <property type="evidence" value="ECO:0007669"/>
    <property type="project" value="UniProtKB-UniRule"/>
</dbReference>
<keyword evidence="4 8" id="KW-0863">Zinc-finger</keyword>
<gene>
    <name evidence="11" type="ORF">PYX00_002327</name>
</gene>
<evidence type="ECO:0000256" key="8">
    <source>
        <dbReference type="PROSITE-ProRule" id="PRU00855"/>
    </source>
</evidence>
<dbReference type="InterPro" id="IPR008705">
    <property type="entry name" value="Nanos/Xcar2"/>
</dbReference>
<dbReference type="PROSITE" id="PS51522">
    <property type="entry name" value="ZF_NANOS"/>
    <property type="match status" value="1"/>
</dbReference>
<feature type="region of interest" description="Disordered" evidence="9">
    <location>
        <begin position="202"/>
        <end position="222"/>
    </location>
</feature>
<feature type="region of interest" description="Disordered" evidence="9">
    <location>
        <begin position="44"/>
        <end position="79"/>
    </location>
</feature>
<evidence type="ECO:0000256" key="9">
    <source>
        <dbReference type="SAM" id="MobiDB-lite"/>
    </source>
</evidence>
<proteinExistence type="inferred from homology"/>
<feature type="domain" description="Nanos-type" evidence="10">
    <location>
        <begin position="126"/>
        <end position="181"/>
    </location>
</feature>
<feature type="compositionally biased region" description="Basic residues" evidence="9">
    <location>
        <begin position="59"/>
        <end position="68"/>
    </location>
</feature>
<comment type="similarity">
    <text evidence="8">Belongs to the nanos family.</text>
</comment>
<dbReference type="Pfam" id="PF05741">
    <property type="entry name" value="zf-nanos"/>
    <property type="match status" value="1"/>
</dbReference>
<evidence type="ECO:0000256" key="4">
    <source>
        <dbReference type="ARBA" id="ARBA00022771"/>
    </source>
</evidence>
<evidence type="ECO:0000256" key="5">
    <source>
        <dbReference type="ARBA" id="ARBA00022833"/>
    </source>
</evidence>
<evidence type="ECO:0000256" key="7">
    <source>
        <dbReference type="ARBA" id="ARBA00022884"/>
    </source>
</evidence>
<keyword evidence="5" id="KW-0862">Zinc</keyword>
<keyword evidence="3" id="KW-0479">Metal-binding</keyword>
<evidence type="ECO:0000256" key="6">
    <source>
        <dbReference type="ARBA" id="ARBA00022845"/>
    </source>
</evidence>
<dbReference type="InterPro" id="IPR038129">
    <property type="entry name" value="Nanos_sf"/>
</dbReference>
<name>A0AAW2IGU9_9NEOP</name>
<evidence type="ECO:0000256" key="2">
    <source>
        <dbReference type="ARBA" id="ARBA00022490"/>
    </source>
</evidence>
<dbReference type="GO" id="GO:0008270">
    <property type="term" value="F:zinc ion binding"/>
    <property type="evidence" value="ECO:0007669"/>
    <property type="project" value="UniProtKB-KW"/>
</dbReference>
<keyword evidence="6 8" id="KW-0810">Translation regulation</keyword>
<dbReference type="GO" id="GO:0005737">
    <property type="term" value="C:cytoplasm"/>
    <property type="evidence" value="ECO:0007669"/>
    <property type="project" value="UniProtKB-SubCell"/>
</dbReference>
<protein>
    <recommendedName>
        <fullName evidence="10">Nanos-type domain-containing protein</fullName>
    </recommendedName>
</protein>
<evidence type="ECO:0000259" key="10">
    <source>
        <dbReference type="PROSITE" id="PS51522"/>
    </source>
</evidence>